<dbReference type="Pfam" id="PF07690">
    <property type="entry name" value="MFS_1"/>
    <property type="match status" value="1"/>
</dbReference>
<evidence type="ECO:0000256" key="2">
    <source>
        <dbReference type="ARBA" id="ARBA00022692"/>
    </source>
</evidence>
<dbReference type="PANTHER" id="PTHR23521:SF3">
    <property type="entry name" value="MFS TRANSPORTER"/>
    <property type="match status" value="1"/>
</dbReference>
<evidence type="ECO:0000313" key="8">
    <source>
        <dbReference type="EMBL" id="RUO50557.1"/>
    </source>
</evidence>
<feature type="transmembrane region" description="Helical" evidence="6">
    <location>
        <begin position="265"/>
        <end position="284"/>
    </location>
</feature>
<evidence type="ECO:0000256" key="1">
    <source>
        <dbReference type="ARBA" id="ARBA00004370"/>
    </source>
</evidence>
<name>A0A432XPD5_9GAMM</name>
<protein>
    <submittedName>
        <fullName evidence="8">MFS transporter</fullName>
    </submittedName>
</protein>
<dbReference type="AlphaFoldDB" id="A0A432XPD5"/>
<dbReference type="InterPro" id="IPR011701">
    <property type="entry name" value="MFS"/>
</dbReference>
<feature type="transmembrane region" description="Helical" evidence="6">
    <location>
        <begin position="70"/>
        <end position="93"/>
    </location>
</feature>
<dbReference type="InterPro" id="IPR036259">
    <property type="entry name" value="MFS_trans_sf"/>
</dbReference>
<dbReference type="RefSeq" id="WP_126832017.1">
    <property type="nucleotide sequence ID" value="NZ_PIPT01000001.1"/>
</dbReference>
<dbReference type="InterPro" id="IPR047200">
    <property type="entry name" value="MFS_YcaD-like"/>
</dbReference>
<sequence length="441" mass="47465">MLKQQLRAISSLLTSITMIGICVGMTSTLLSLRATIENFGTLTTGVIMSAYFIGFLFGTTRAPKDIRRVGYIRAFGGLAALAAASILIQAIWIDPTVWFVMRFLTGFAISAIFVIVESWLNTMADNKNRGTLLSVYLVLIYGGLVAGQLILGVADPAGFMAFAIVALLINLALIPILISVTVEPTTHESKKVPIRSLFKLVPLGIVNAFIMQACYAMFYGIGPMYATYIGLSVAQVSLFMASFILGGMLAQAPIGLLSDRFDRRIIMAVCAGLGSVMALVLAQLGASVAWLIYLCVGLFGACVLPLYSLGMAHTNDYLEKDQMVGATGAIIKIGGVGSIIGAPAVAALMQFGAVDFFFLLIMALTAVVCLYSLYRVTRRAKADEQLTSSYAMLGPSQTSDELLTTLVDEHEYQVELAEREAEEEGDEDDEKEAADEIKERS</sequence>
<dbReference type="CDD" id="cd17477">
    <property type="entry name" value="MFS_YcaD_like"/>
    <property type="match status" value="1"/>
</dbReference>
<evidence type="ECO:0000259" key="7">
    <source>
        <dbReference type="PROSITE" id="PS50850"/>
    </source>
</evidence>
<accession>A0A432XPD5</accession>
<feature type="domain" description="Major facilitator superfamily (MFS) profile" evidence="7">
    <location>
        <begin position="1"/>
        <end position="380"/>
    </location>
</feature>
<dbReference type="Gene3D" id="1.20.1250.20">
    <property type="entry name" value="MFS general substrate transporter like domains"/>
    <property type="match status" value="2"/>
</dbReference>
<comment type="caution">
    <text evidence="8">The sequence shown here is derived from an EMBL/GenBank/DDBJ whole genome shotgun (WGS) entry which is preliminary data.</text>
</comment>
<feature type="transmembrane region" description="Helical" evidence="6">
    <location>
        <begin position="132"/>
        <end position="151"/>
    </location>
</feature>
<dbReference type="PANTHER" id="PTHR23521">
    <property type="entry name" value="TRANSPORTER MFS SUPERFAMILY"/>
    <property type="match status" value="1"/>
</dbReference>
<comment type="subcellular location">
    <subcellularLocation>
        <location evidence="1">Membrane</location>
    </subcellularLocation>
</comment>
<feature type="region of interest" description="Disordered" evidence="5">
    <location>
        <begin position="415"/>
        <end position="441"/>
    </location>
</feature>
<keyword evidence="3 6" id="KW-1133">Transmembrane helix</keyword>
<keyword evidence="4 6" id="KW-0472">Membrane</keyword>
<dbReference type="SUPFAM" id="SSF103473">
    <property type="entry name" value="MFS general substrate transporter"/>
    <property type="match status" value="1"/>
</dbReference>
<evidence type="ECO:0000256" key="5">
    <source>
        <dbReference type="SAM" id="MobiDB-lite"/>
    </source>
</evidence>
<feature type="transmembrane region" description="Helical" evidence="6">
    <location>
        <begin position="329"/>
        <end position="350"/>
    </location>
</feature>
<dbReference type="Proteomes" id="UP000286678">
    <property type="component" value="Unassembled WGS sequence"/>
</dbReference>
<feature type="transmembrane region" description="Helical" evidence="6">
    <location>
        <begin position="157"/>
        <end position="180"/>
    </location>
</feature>
<reference evidence="9" key="1">
    <citation type="journal article" date="2018" name="Front. Microbiol.">
        <title>Genome-Based Analysis Reveals the Taxonomy and Diversity of the Family Idiomarinaceae.</title>
        <authorList>
            <person name="Liu Y."/>
            <person name="Lai Q."/>
            <person name="Shao Z."/>
        </authorList>
    </citation>
    <scope>NUCLEOTIDE SEQUENCE [LARGE SCALE GENOMIC DNA]</scope>
    <source>
        <strain evidence="9">SW15</strain>
    </source>
</reference>
<evidence type="ECO:0000313" key="9">
    <source>
        <dbReference type="Proteomes" id="UP000286678"/>
    </source>
</evidence>
<feature type="compositionally biased region" description="Acidic residues" evidence="5">
    <location>
        <begin position="420"/>
        <end position="433"/>
    </location>
</feature>
<organism evidence="8 9">
    <name type="scientific">Pseudidiomarina aquimaris</name>
    <dbReference type="NCBI Taxonomy" id="641841"/>
    <lineage>
        <taxon>Bacteria</taxon>
        <taxon>Pseudomonadati</taxon>
        <taxon>Pseudomonadota</taxon>
        <taxon>Gammaproteobacteria</taxon>
        <taxon>Alteromonadales</taxon>
        <taxon>Idiomarinaceae</taxon>
        <taxon>Pseudidiomarina</taxon>
    </lineage>
</organism>
<dbReference type="InterPro" id="IPR005828">
    <property type="entry name" value="MFS_sugar_transport-like"/>
</dbReference>
<keyword evidence="2 6" id="KW-0812">Transmembrane</keyword>
<dbReference type="PROSITE" id="PS50850">
    <property type="entry name" value="MFS"/>
    <property type="match status" value="1"/>
</dbReference>
<evidence type="ECO:0000256" key="3">
    <source>
        <dbReference type="ARBA" id="ARBA00022989"/>
    </source>
</evidence>
<gene>
    <name evidence="8" type="ORF">CWE21_00180</name>
</gene>
<dbReference type="Pfam" id="PF00083">
    <property type="entry name" value="Sugar_tr"/>
    <property type="match status" value="1"/>
</dbReference>
<dbReference type="GO" id="GO:0005886">
    <property type="term" value="C:plasma membrane"/>
    <property type="evidence" value="ECO:0007669"/>
    <property type="project" value="TreeGrafter"/>
</dbReference>
<feature type="transmembrane region" description="Helical" evidence="6">
    <location>
        <begin position="290"/>
        <end position="309"/>
    </location>
</feature>
<dbReference type="OrthoDB" id="9810614at2"/>
<dbReference type="InterPro" id="IPR020846">
    <property type="entry name" value="MFS_dom"/>
</dbReference>
<feature type="transmembrane region" description="Helical" evidence="6">
    <location>
        <begin position="38"/>
        <end position="58"/>
    </location>
</feature>
<evidence type="ECO:0000256" key="6">
    <source>
        <dbReference type="SAM" id="Phobius"/>
    </source>
</evidence>
<keyword evidence="9" id="KW-1185">Reference proteome</keyword>
<dbReference type="EMBL" id="PIPT01000001">
    <property type="protein sequence ID" value="RUO50557.1"/>
    <property type="molecule type" value="Genomic_DNA"/>
</dbReference>
<evidence type="ECO:0000256" key="4">
    <source>
        <dbReference type="ARBA" id="ARBA00023136"/>
    </source>
</evidence>
<dbReference type="GO" id="GO:0022857">
    <property type="term" value="F:transmembrane transporter activity"/>
    <property type="evidence" value="ECO:0007669"/>
    <property type="project" value="InterPro"/>
</dbReference>
<feature type="transmembrane region" description="Helical" evidence="6">
    <location>
        <begin position="12"/>
        <end position="32"/>
    </location>
</feature>
<feature type="transmembrane region" description="Helical" evidence="6">
    <location>
        <begin position="99"/>
        <end position="120"/>
    </location>
</feature>
<feature type="transmembrane region" description="Helical" evidence="6">
    <location>
        <begin position="356"/>
        <end position="374"/>
    </location>
</feature>
<feature type="transmembrane region" description="Helical" evidence="6">
    <location>
        <begin position="200"/>
        <end position="219"/>
    </location>
</feature>
<proteinExistence type="predicted"/>